<dbReference type="Pfam" id="PF02620">
    <property type="entry name" value="YceD"/>
    <property type="match status" value="1"/>
</dbReference>
<dbReference type="InterPro" id="IPR003772">
    <property type="entry name" value="YceD"/>
</dbReference>
<evidence type="ECO:0000313" key="2">
    <source>
        <dbReference type="EMBL" id="PIE32784.1"/>
    </source>
</evidence>
<evidence type="ECO:0000313" key="3">
    <source>
        <dbReference type="Proteomes" id="UP000230914"/>
    </source>
</evidence>
<gene>
    <name evidence="2" type="ORF">CSA55_02915</name>
</gene>
<dbReference type="AlphaFoldDB" id="A0A2G6KAV9"/>
<protein>
    <recommendedName>
        <fullName evidence="4">DUF177 domain-containing protein</fullName>
    </recommendedName>
</protein>
<dbReference type="PANTHER" id="PTHR34374:SF1">
    <property type="entry name" value="LARGE RIBOSOMAL RNA SUBUNIT ACCUMULATION PROTEIN YCED HOMOLOG 1, CHLOROPLASTIC"/>
    <property type="match status" value="1"/>
</dbReference>
<organism evidence="2 3">
    <name type="scientific">Ilumatobacter coccineus</name>
    <dbReference type="NCBI Taxonomy" id="467094"/>
    <lineage>
        <taxon>Bacteria</taxon>
        <taxon>Bacillati</taxon>
        <taxon>Actinomycetota</taxon>
        <taxon>Acidimicrobiia</taxon>
        <taxon>Acidimicrobiales</taxon>
        <taxon>Ilumatobacteraceae</taxon>
        <taxon>Ilumatobacter</taxon>
    </lineage>
</organism>
<evidence type="ECO:0008006" key="4">
    <source>
        <dbReference type="Google" id="ProtNLM"/>
    </source>
</evidence>
<reference evidence="2 3" key="1">
    <citation type="submission" date="2017-10" db="EMBL/GenBank/DDBJ databases">
        <title>Novel microbial diversity and functional potential in the marine mammal oral microbiome.</title>
        <authorList>
            <person name="Dudek N.K."/>
            <person name="Sun C.L."/>
            <person name="Burstein D."/>
            <person name="Kantor R.S."/>
            <person name="Aliaga Goltsman D.S."/>
            <person name="Bik E.M."/>
            <person name="Thomas B.C."/>
            <person name="Banfield J.F."/>
            <person name="Relman D.A."/>
        </authorList>
    </citation>
    <scope>NUCLEOTIDE SEQUENCE [LARGE SCALE GENOMIC DNA]</scope>
    <source>
        <strain evidence="2">DOLJORAL78_61_10</strain>
    </source>
</reference>
<dbReference type="Proteomes" id="UP000230914">
    <property type="component" value="Unassembled WGS sequence"/>
</dbReference>
<comment type="caution">
    <text evidence="2">The sequence shown here is derived from an EMBL/GenBank/DDBJ whole genome shotgun (WGS) entry which is preliminary data.</text>
</comment>
<name>A0A2G6KAV9_9ACTN</name>
<accession>A0A2G6KAV9</accession>
<dbReference type="EMBL" id="PDSL01000042">
    <property type="protein sequence ID" value="PIE32784.1"/>
    <property type="molecule type" value="Genomic_DNA"/>
</dbReference>
<evidence type="ECO:0000256" key="1">
    <source>
        <dbReference type="SAM" id="MobiDB-lite"/>
    </source>
</evidence>
<feature type="region of interest" description="Disordered" evidence="1">
    <location>
        <begin position="49"/>
        <end position="78"/>
    </location>
</feature>
<sequence length="297" mass="32317">MSCARLAGCSKSVRALSTRPGKKPMRCSKRLGSRLSAWSSAPRWCVPLSIGPARSSKPQKTTPNGSSSKPKTSSISGWPVLRSCSTNSIAPWLLDGRSWRSGVPSGRSSAISTMMIRPRGSSTRTTEMERIHELRLAARELLSQPGSERRVQAEISLERLDLELPHIVGDVEIDLIARSTTDAIVVSGVISAGWVLNCRRCLVSLEGTDRSPFDEVYQDEPRDVDINPIVGDIIDLAPAIRDHIALDISNDRVCRSDCAGICSVCGVDLNETSCDCDTAVRDERWAALDALNLDDET</sequence>
<proteinExistence type="predicted"/>
<dbReference type="PANTHER" id="PTHR34374">
    <property type="entry name" value="LARGE RIBOSOMAL RNA SUBUNIT ACCUMULATION PROTEIN YCED HOMOLOG 1, CHLOROPLASTIC"/>
    <property type="match status" value="1"/>
</dbReference>
<feature type="compositionally biased region" description="Low complexity" evidence="1">
    <location>
        <begin position="60"/>
        <end position="77"/>
    </location>
</feature>